<keyword evidence="3" id="KW-1185">Reference proteome</keyword>
<dbReference type="PANTHER" id="PTHR42783">
    <property type="entry name" value="GLUTAMATE SYNTHASE [NADPH] SMALL CHAIN"/>
    <property type="match status" value="1"/>
</dbReference>
<organism evidence="2 3">
    <name type="scientific">Terrimicrobium sacchariphilum</name>
    <dbReference type="NCBI Taxonomy" id="690879"/>
    <lineage>
        <taxon>Bacteria</taxon>
        <taxon>Pseudomonadati</taxon>
        <taxon>Verrucomicrobiota</taxon>
        <taxon>Terrimicrobiia</taxon>
        <taxon>Terrimicrobiales</taxon>
        <taxon>Terrimicrobiaceae</taxon>
        <taxon>Terrimicrobium</taxon>
    </lineage>
</organism>
<dbReference type="InterPro" id="IPR017896">
    <property type="entry name" value="4Fe4S_Fe-S-bd"/>
</dbReference>
<accession>A0A146G550</accession>
<gene>
    <name evidence="2" type="ORF">TSACC_21342</name>
</gene>
<dbReference type="PANTHER" id="PTHR42783:SF3">
    <property type="entry name" value="GLUTAMATE SYNTHASE [NADPH] SMALL CHAIN-RELATED"/>
    <property type="match status" value="1"/>
</dbReference>
<dbReference type="Pfam" id="PF13247">
    <property type="entry name" value="Fer4_11"/>
    <property type="match status" value="1"/>
</dbReference>
<dbReference type="SUPFAM" id="SSF54862">
    <property type="entry name" value="4Fe-4S ferredoxins"/>
    <property type="match status" value="1"/>
</dbReference>
<dbReference type="InParanoid" id="A0A146G550"/>
<dbReference type="AlphaFoldDB" id="A0A146G550"/>
<evidence type="ECO:0000313" key="2">
    <source>
        <dbReference type="EMBL" id="GAT32939.1"/>
    </source>
</evidence>
<name>A0A146G550_TERSA</name>
<dbReference type="PROSITE" id="PS51318">
    <property type="entry name" value="TAT"/>
    <property type="match status" value="1"/>
</dbReference>
<reference evidence="3" key="1">
    <citation type="journal article" date="2017" name="Genome Announc.">
        <title>Draft Genome Sequence of Terrimicrobium sacchariphilum NM-5T, a Facultative Anaerobic Soil Bacterium of the Class Spartobacteria.</title>
        <authorList>
            <person name="Qiu Y.L."/>
            <person name="Tourlousse D.M."/>
            <person name="Matsuura N."/>
            <person name="Ohashi A."/>
            <person name="Sekiguchi Y."/>
        </authorList>
    </citation>
    <scope>NUCLEOTIDE SEQUENCE [LARGE SCALE GENOMIC DNA]</scope>
    <source>
        <strain evidence="3">NM-5</strain>
    </source>
</reference>
<comment type="caution">
    <text evidence="2">The sequence shown here is derived from an EMBL/GenBank/DDBJ whole genome shotgun (WGS) entry which is preliminary data.</text>
</comment>
<dbReference type="Gene3D" id="3.40.50.740">
    <property type="match status" value="1"/>
</dbReference>
<dbReference type="InterPro" id="IPR030948">
    <property type="entry name" value="TAT_var_transloc_signal_dom"/>
</dbReference>
<sequence length="1042" mass="114153">MKRKLPHPPRESRPALWRSFAELENTPEFAQVIEREFPGGIEKNGSGLTKRDFVKLMGASVALTALTGCRRPEAQLVPFTKGVEWSVPGKFLYYATAMPTRGGAMPLVASTVDGRPTKLEGNPLHPASNGATDSFAQASVLDLYDPHRSRAVKRGGREVLAGEFEAFLAQLSEKRPQGLAFLVERKNSPTRDRLRGEIEQRFPGLIWSEYEPLGDDHEAVAAVFGPGVRLVPKFERADVILALDSDFLSSASEYGPAYAAGFYPRRNPDQPGAPMNRLYVVENHFTCTGGMADHRHRCKASLIGEFTRRLATRIVELTNHSGLATVLGAAPQTKADFDEKWIAECGADLARNPGRSLVLAGGQQPAWVQALVFGINEALGNHGMTILGVADEAPPTAPLGKLVEAMRAGAVKTLFILGGNPAYNAPANFVFRDLLARVPEVVRVGMFEDETSTVSEWHVPAAHYLEAWGDARTFEGTYTAIQPMILPLWGGVSELEILARLAGNAQPSGLDLVRQTYGLLSGATSVEGWSEFLRDGFLPGSQAAARELAFRANEAVRLAGDAVPVEGGIELVFLQSSSVDDGRYANNSWLQETPDFETKVTWDNVALVSPATAARLGIRANNFGLLQKVTAINHEVDFDMVADLITLKAGDVAIEAAAIVAPGHADDSISLALGYGRKGVSALFENVGFDAYPMRTSDGPRFRTPISVSVTGRTYPLARTQEHKSMEGRDLFREGTRERYKTDPKFVQSMGLVDAHNPPTTSLYEHPRLTAPEQWGMAIDLNTCIGCSACAVACQAENNVPVVGKAEVRRNRDMAWMRIDRYFAGSPENPEMLAQAMLCQHCENAPCESVCPVNATVHSEEGLNLMAYNRCIGTRYCANNCPWKVRRFNYFDYNQRPLEELYWGPLAPKGMADSLKMVKNPNVTVRMRGVMEKCTFCIQRIEEAKISRMVQAGPRNKYDVPVPKFQTACQQACPSDAIVFGNIADPKDRVTRLRQSDRGYVTLKYLNTQPRVTYLARIKNPNPAMPDAGSVGMANGPEGVHH</sequence>
<dbReference type="RefSeq" id="WP_075078733.1">
    <property type="nucleotide sequence ID" value="NZ_BDCO01000002.1"/>
</dbReference>
<proteinExistence type="predicted"/>
<feature type="domain" description="4Fe-4S ferredoxin-type" evidence="1">
    <location>
        <begin position="830"/>
        <end position="861"/>
    </location>
</feature>
<dbReference type="NCBIfam" id="TIGR04519">
    <property type="entry name" value="MoCo_extend_TAT"/>
    <property type="match status" value="1"/>
</dbReference>
<dbReference type="OrthoDB" id="9779457at2"/>
<dbReference type="STRING" id="690879.TSACC_21342"/>
<dbReference type="CDD" id="cd02784">
    <property type="entry name" value="MopB_CT_PHLH"/>
    <property type="match status" value="1"/>
</dbReference>
<dbReference type="CDD" id="cd10551">
    <property type="entry name" value="PsrB"/>
    <property type="match status" value="1"/>
</dbReference>
<dbReference type="Proteomes" id="UP000076023">
    <property type="component" value="Unassembled WGS sequence"/>
</dbReference>
<dbReference type="EMBL" id="BDCO01000002">
    <property type="protein sequence ID" value="GAT32939.1"/>
    <property type="molecule type" value="Genomic_DNA"/>
</dbReference>
<protein>
    <submittedName>
        <fullName evidence="2">Prokaryotic molybdopterin-containing oxidoreductase family</fullName>
    </submittedName>
</protein>
<dbReference type="PROSITE" id="PS51379">
    <property type="entry name" value="4FE4S_FER_2"/>
    <property type="match status" value="2"/>
</dbReference>
<dbReference type="SUPFAM" id="SSF53706">
    <property type="entry name" value="Formate dehydrogenase/DMSO reductase, domains 1-3"/>
    <property type="match status" value="1"/>
</dbReference>
<evidence type="ECO:0000259" key="1">
    <source>
        <dbReference type="PROSITE" id="PS51379"/>
    </source>
</evidence>
<evidence type="ECO:0000313" key="3">
    <source>
        <dbReference type="Proteomes" id="UP000076023"/>
    </source>
</evidence>
<dbReference type="Gene3D" id="3.30.70.20">
    <property type="match status" value="2"/>
</dbReference>
<dbReference type="InterPro" id="IPR006311">
    <property type="entry name" value="TAT_signal"/>
</dbReference>
<feature type="domain" description="4Fe-4S ferredoxin-type" evidence="1">
    <location>
        <begin position="775"/>
        <end position="805"/>
    </location>
</feature>